<evidence type="ECO:0000313" key="2">
    <source>
        <dbReference type="EMBL" id="GAA3942824.1"/>
    </source>
</evidence>
<comment type="caution">
    <text evidence="2">The sequence shown here is derived from an EMBL/GenBank/DDBJ whole genome shotgun (WGS) entry which is preliminary data.</text>
</comment>
<organism evidence="2 3">
    <name type="scientific">Microbacterium soli</name>
    <dbReference type="NCBI Taxonomy" id="446075"/>
    <lineage>
        <taxon>Bacteria</taxon>
        <taxon>Bacillati</taxon>
        <taxon>Actinomycetota</taxon>
        <taxon>Actinomycetes</taxon>
        <taxon>Micrococcales</taxon>
        <taxon>Microbacteriaceae</taxon>
        <taxon>Microbacterium</taxon>
    </lineage>
</organism>
<dbReference type="InterPro" id="IPR003779">
    <property type="entry name" value="CMD-like"/>
</dbReference>
<dbReference type="InterPro" id="IPR029032">
    <property type="entry name" value="AhpD-like"/>
</dbReference>
<dbReference type="InterPro" id="IPR052512">
    <property type="entry name" value="4CMD/NDH-1_regulator"/>
</dbReference>
<dbReference type="Proteomes" id="UP001501591">
    <property type="component" value="Unassembled WGS sequence"/>
</dbReference>
<dbReference type="Pfam" id="PF02627">
    <property type="entry name" value="CMD"/>
    <property type="match status" value="1"/>
</dbReference>
<keyword evidence="3" id="KW-1185">Reference proteome</keyword>
<gene>
    <name evidence="2" type="ORF">GCM10022383_20880</name>
</gene>
<sequence>MSDVYAKAEEIVQTYRGESGTLGKGISGQMAPEVERRKDELLWGTIWADPAIDIKTRSLCTISALMALGIEEQLLNHCRWALHLGVSREALISLASQMMVYAGLPRGHNAMRIVKEALDSAD</sequence>
<dbReference type="EMBL" id="BAABCP010000001">
    <property type="protein sequence ID" value="GAA3942824.1"/>
    <property type="molecule type" value="Genomic_DNA"/>
</dbReference>
<dbReference type="RefSeq" id="WP_344819516.1">
    <property type="nucleotide sequence ID" value="NZ_BAABCP010000001.1"/>
</dbReference>
<dbReference type="Gene3D" id="1.20.1290.10">
    <property type="entry name" value="AhpD-like"/>
    <property type="match status" value="1"/>
</dbReference>
<name>A0ABP7NCG1_9MICO</name>
<accession>A0ABP7NCG1</accession>
<feature type="domain" description="Carboxymuconolactone decarboxylase-like" evidence="1">
    <location>
        <begin position="32"/>
        <end position="116"/>
    </location>
</feature>
<dbReference type="SUPFAM" id="SSF69118">
    <property type="entry name" value="AhpD-like"/>
    <property type="match status" value="1"/>
</dbReference>
<evidence type="ECO:0000313" key="3">
    <source>
        <dbReference type="Proteomes" id="UP001501591"/>
    </source>
</evidence>
<dbReference type="PANTHER" id="PTHR33570">
    <property type="entry name" value="4-CARBOXYMUCONOLACTONE DECARBOXYLASE FAMILY PROTEIN"/>
    <property type="match status" value="1"/>
</dbReference>
<reference evidence="3" key="1">
    <citation type="journal article" date="2019" name="Int. J. Syst. Evol. Microbiol.">
        <title>The Global Catalogue of Microorganisms (GCM) 10K type strain sequencing project: providing services to taxonomists for standard genome sequencing and annotation.</title>
        <authorList>
            <consortium name="The Broad Institute Genomics Platform"/>
            <consortium name="The Broad Institute Genome Sequencing Center for Infectious Disease"/>
            <person name="Wu L."/>
            <person name="Ma J."/>
        </authorList>
    </citation>
    <scope>NUCLEOTIDE SEQUENCE [LARGE SCALE GENOMIC DNA]</scope>
    <source>
        <strain evidence="3">JCM 17024</strain>
    </source>
</reference>
<evidence type="ECO:0000259" key="1">
    <source>
        <dbReference type="Pfam" id="PF02627"/>
    </source>
</evidence>
<protein>
    <recommendedName>
        <fullName evidence="1">Carboxymuconolactone decarboxylase-like domain-containing protein</fullName>
    </recommendedName>
</protein>
<proteinExistence type="predicted"/>
<dbReference type="PANTHER" id="PTHR33570:SF2">
    <property type="entry name" value="CARBOXYMUCONOLACTONE DECARBOXYLASE-LIKE DOMAIN-CONTAINING PROTEIN"/>
    <property type="match status" value="1"/>
</dbReference>